<dbReference type="GO" id="GO:0020037">
    <property type="term" value="F:heme binding"/>
    <property type="evidence" value="ECO:0007669"/>
    <property type="project" value="InterPro"/>
</dbReference>
<keyword evidence="6" id="KW-1133">Transmembrane helix</keyword>
<comment type="cofactor">
    <cofactor evidence="1 5">
        <name>heme</name>
        <dbReference type="ChEBI" id="CHEBI:30413"/>
    </cofactor>
</comment>
<dbReference type="GO" id="GO:0016705">
    <property type="term" value="F:oxidoreductase activity, acting on paired donors, with incorporation or reduction of molecular oxygen"/>
    <property type="evidence" value="ECO:0007669"/>
    <property type="project" value="InterPro"/>
</dbReference>
<dbReference type="PANTHER" id="PTHR24305:SF235">
    <property type="entry name" value="CYTOCHROME P450 MONOOXYGENASE APDB-RELATED"/>
    <property type="match status" value="1"/>
</dbReference>
<evidence type="ECO:0000256" key="1">
    <source>
        <dbReference type="ARBA" id="ARBA00001971"/>
    </source>
</evidence>
<dbReference type="GO" id="GO:0044550">
    <property type="term" value="P:secondary metabolite biosynthetic process"/>
    <property type="evidence" value="ECO:0007669"/>
    <property type="project" value="UniProtKB-ARBA"/>
</dbReference>
<gene>
    <name evidence="7" type="ORF">PDIGIT_LOCUS5333</name>
</gene>
<comment type="caution">
    <text evidence="7">The sequence shown here is derived from an EMBL/GenBank/DDBJ whole genome shotgun (WGS) entry which is preliminary data.</text>
</comment>
<dbReference type="GO" id="GO:0005506">
    <property type="term" value="F:iron ion binding"/>
    <property type="evidence" value="ECO:0007669"/>
    <property type="project" value="InterPro"/>
</dbReference>
<dbReference type="PRINTS" id="PR00385">
    <property type="entry name" value="P450"/>
</dbReference>
<keyword evidence="2 5" id="KW-0479">Metal-binding</keyword>
<keyword evidence="6" id="KW-0812">Transmembrane</keyword>
<keyword evidence="8" id="KW-1185">Reference proteome</keyword>
<organism evidence="7 8">
    <name type="scientific">Periconia digitata</name>
    <dbReference type="NCBI Taxonomy" id="1303443"/>
    <lineage>
        <taxon>Eukaryota</taxon>
        <taxon>Fungi</taxon>
        <taxon>Dikarya</taxon>
        <taxon>Ascomycota</taxon>
        <taxon>Pezizomycotina</taxon>
        <taxon>Dothideomycetes</taxon>
        <taxon>Pleosporomycetidae</taxon>
        <taxon>Pleosporales</taxon>
        <taxon>Massarineae</taxon>
        <taxon>Periconiaceae</taxon>
        <taxon>Periconia</taxon>
    </lineage>
</organism>
<name>A0A9W4U9U9_9PLEO</name>
<evidence type="ECO:0000256" key="2">
    <source>
        <dbReference type="ARBA" id="ARBA00022723"/>
    </source>
</evidence>
<protein>
    <recommendedName>
        <fullName evidence="9">Cytochrome P450</fullName>
    </recommendedName>
</protein>
<dbReference type="EMBL" id="CAOQHR010000003">
    <property type="protein sequence ID" value="CAI6332300.1"/>
    <property type="molecule type" value="Genomic_DNA"/>
</dbReference>
<evidence type="ECO:0000256" key="6">
    <source>
        <dbReference type="SAM" id="Phobius"/>
    </source>
</evidence>
<dbReference type="Gene3D" id="1.10.630.10">
    <property type="entry name" value="Cytochrome P450"/>
    <property type="match status" value="1"/>
</dbReference>
<evidence type="ECO:0008006" key="9">
    <source>
        <dbReference type="Google" id="ProtNLM"/>
    </source>
</evidence>
<evidence type="ECO:0000256" key="5">
    <source>
        <dbReference type="PIRSR" id="PIRSR602401-1"/>
    </source>
</evidence>
<evidence type="ECO:0000313" key="8">
    <source>
        <dbReference type="Proteomes" id="UP001152607"/>
    </source>
</evidence>
<accession>A0A9W4U9U9</accession>
<evidence type="ECO:0000313" key="7">
    <source>
        <dbReference type="EMBL" id="CAI6332300.1"/>
    </source>
</evidence>
<dbReference type="OrthoDB" id="3934656at2759"/>
<dbReference type="InterPro" id="IPR036396">
    <property type="entry name" value="Cyt_P450_sf"/>
</dbReference>
<reference evidence="7" key="1">
    <citation type="submission" date="2023-01" db="EMBL/GenBank/DDBJ databases">
        <authorList>
            <person name="Van Ghelder C."/>
            <person name="Rancurel C."/>
        </authorList>
    </citation>
    <scope>NUCLEOTIDE SEQUENCE</scope>
    <source>
        <strain evidence="7">CNCM I-4278</strain>
    </source>
</reference>
<proteinExistence type="predicted"/>
<dbReference type="PANTHER" id="PTHR24305">
    <property type="entry name" value="CYTOCHROME P450"/>
    <property type="match status" value="1"/>
</dbReference>
<dbReference type="Pfam" id="PF00067">
    <property type="entry name" value="p450"/>
    <property type="match status" value="1"/>
</dbReference>
<sequence length="499" mass="57766">MKVSTKVTDMSLSPTLTVAVTFLFLSWLGKTIFSHYNDIPGPVIARYTKFYRVFLWLSGKAPQRYFALHDKYGPVVRTGPNHVSLSDSKQISVIYDAKQRFLKSDFYHVFRPLYRGKPLDTLLSMKDLQQSRQMLEVVKRHMTNNIKAHAWAMETTFATILKRLKSSDVVHLDLSMWIWYWNFDVTHLIMCGQALGYLAQGEDLNRTITNFKSIVEHAATLGQVPEYCKVSLANERVMTILRRFKSFPDPTHAMLQHFETLIHSHDCRDHEGPTSLICGVLETYQCKENADAHDMAINLLVETFFAASTETASSLTAIFYAILTNHETYQRLVEIIRCNEGKDMEKQMRDPYLNAVIKESVRLYSSNSVPLERITPKEGFEANGYRIPGGTNVTIPQYVVHRDHAVFGEHVDRLVPERWLNADHKALLRMDQTLLVFGHGSRACSGRELGLYEIRFFLVSLLREFDVEFVRKDPFPKIRMHWINEFDNFEVQIVPRMDR</sequence>
<keyword evidence="5" id="KW-0349">Heme</keyword>
<feature type="binding site" description="axial binding residue" evidence="5">
    <location>
        <position position="444"/>
    </location>
    <ligand>
        <name>heme</name>
        <dbReference type="ChEBI" id="CHEBI:30413"/>
    </ligand>
    <ligandPart>
        <name>Fe</name>
        <dbReference type="ChEBI" id="CHEBI:18248"/>
    </ligandPart>
</feature>
<keyword evidence="6" id="KW-0472">Membrane</keyword>
<dbReference type="InterPro" id="IPR001128">
    <property type="entry name" value="Cyt_P450"/>
</dbReference>
<keyword evidence="3" id="KW-0560">Oxidoreductase</keyword>
<dbReference type="GO" id="GO:0004497">
    <property type="term" value="F:monooxygenase activity"/>
    <property type="evidence" value="ECO:0007669"/>
    <property type="project" value="InterPro"/>
</dbReference>
<dbReference type="Proteomes" id="UP001152607">
    <property type="component" value="Unassembled WGS sequence"/>
</dbReference>
<dbReference type="SUPFAM" id="SSF48264">
    <property type="entry name" value="Cytochrome P450"/>
    <property type="match status" value="1"/>
</dbReference>
<dbReference type="AlphaFoldDB" id="A0A9W4U9U9"/>
<dbReference type="InterPro" id="IPR050121">
    <property type="entry name" value="Cytochrome_P450_monoxygenase"/>
</dbReference>
<dbReference type="InterPro" id="IPR002401">
    <property type="entry name" value="Cyt_P450_E_grp-I"/>
</dbReference>
<keyword evidence="4 5" id="KW-0408">Iron</keyword>
<evidence type="ECO:0000256" key="4">
    <source>
        <dbReference type="ARBA" id="ARBA00023004"/>
    </source>
</evidence>
<evidence type="ECO:0000256" key="3">
    <source>
        <dbReference type="ARBA" id="ARBA00023002"/>
    </source>
</evidence>
<dbReference type="PRINTS" id="PR00463">
    <property type="entry name" value="EP450I"/>
</dbReference>
<feature type="transmembrane region" description="Helical" evidence="6">
    <location>
        <begin position="12"/>
        <end position="29"/>
    </location>
</feature>